<feature type="compositionally biased region" description="Basic and acidic residues" evidence="1">
    <location>
        <begin position="229"/>
        <end position="246"/>
    </location>
</feature>
<feature type="compositionally biased region" description="Basic and acidic residues" evidence="1">
    <location>
        <begin position="172"/>
        <end position="198"/>
    </location>
</feature>
<dbReference type="Proteomes" id="UP000266841">
    <property type="component" value="Unassembled WGS sequence"/>
</dbReference>
<feature type="compositionally biased region" description="Basic and acidic residues" evidence="1">
    <location>
        <begin position="279"/>
        <end position="289"/>
    </location>
</feature>
<accession>K0QZF5</accession>
<feature type="non-terminal residue" evidence="2">
    <location>
        <position position="356"/>
    </location>
</feature>
<feature type="compositionally biased region" description="Basic and acidic residues" evidence="1">
    <location>
        <begin position="142"/>
        <end position="155"/>
    </location>
</feature>
<organism evidence="2 3">
    <name type="scientific">Thalassiosira oceanica</name>
    <name type="common">Marine diatom</name>
    <dbReference type="NCBI Taxonomy" id="159749"/>
    <lineage>
        <taxon>Eukaryota</taxon>
        <taxon>Sar</taxon>
        <taxon>Stramenopiles</taxon>
        <taxon>Ochrophyta</taxon>
        <taxon>Bacillariophyta</taxon>
        <taxon>Coscinodiscophyceae</taxon>
        <taxon>Thalassiosirophycidae</taxon>
        <taxon>Thalassiosirales</taxon>
        <taxon>Thalassiosiraceae</taxon>
        <taxon>Thalassiosira</taxon>
    </lineage>
</organism>
<dbReference type="AlphaFoldDB" id="K0QZF5"/>
<reference evidence="2 3" key="1">
    <citation type="journal article" date="2012" name="Genome Biol.">
        <title>Genome and low-iron response of an oceanic diatom adapted to chronic iron limitation.</title>
        <authorList>
            <person name="Lommer M."/>
            <person name="Specht M."/>
            <person name="Roy A.S."/>
            <person name="Kraemer L."/>
            <person name="Andreson R."/>
            <person name="Gutowska M.A."/>
            <person name="Wolf J."/>
            <person name="Bergner S.V."/>
            <person name="Schilhabel M.B."/>
            <person name="Klostermeier U.C."/>
            <person name="Beiko R.G."/>
            <person name="Rosenstiel P."/>
            <person name="Hippler M."/>
            <person name="Laroche J."/>
        </authorList>
    </citation>
    <scope>NUCLEOTIDE SEQUENCE [LARGE SCALE GENOMIC DNA]</scope>
    <source>
        <strain evidence="2 3">CCMP1005</strain>
    </source>
</reference>
<sequence>MDDDEYSLDDFTKLSSIQESKVDDHEDDDIYTCFSEEQLQPADHGEEDAVACEEEDDVTGDGRGPSVQPCIDSELCGGRGTGSDVHKNETNENGLDEEEETKSSDTQDNSIEAADSTIMGGPNVLERGVDDGTSFSSGADQEETKSSSEAKIDADSHEDDTGDMNTTMLGVEQERGTNRGGGGDDIKVSSSQQDDRGKISNLVSARLEKVEFELLRLASTEQPGTQHSCKKEGLAHMERRPQTTNKAELRQFKPKIVKKEPGFVPSCAYAQKGSRRKTKEGVEANESKIKPPRRYSRKRLEELSTPFKRHFDNEIENVKNNQQLGRQEKTARQRKSMPSDERGFLERMDFFEKERK</sequence>
<evidence type="ECO:0000313" key="2">
    <source>
        <dbReference type="EMBL" id="EJK43619.1"/>
    </source>
</evidence>
<feature type="region of interest" description="Disordered" evidence="1">
    <location>
        <begin position="36"/>
        <end position="199"/>
    </location>
</feature>
<dbReference type="EMBL" id="AGNL01050876">
    <property type="protein sequence ID" value="EJK43619.1"/>
    <property type="molecule type" value="Genomic_DNA"/>
</dbReference>
<feature type="compositionally biased region" description="Acidic residues" evidence="1">
    <location>
        <begin position="45"/>
        <end position="59"/>
    </location>
</feature>
<name>K0QZF5_THAOC</name>
<feature type="region of interest" description="Disordered" evidence="1">
    <location>
        <begin position="221"/>
        <end position="246"/>
    </location>
</feature>
<proteinExistence type="predicted"/>
<comment type="caution">
    <text evidence="2">The sequence shown here is derived from an EMBL/GenBank/DDBJ whole genome shotgun (WGS) entry which is preliminary data.</text>
</comment>
<feature type="compositionally biased region" description="Basic and acidic residues" evidence="1">
    <location>
        <begin position="326"/>
        <end position="356"/>
    </location>
</feature>
<gene>
    <name evidence="2" type="ORF">THAOC_37917</name>
</gene>
<evidence type="ECO:0000256" key="1">
    <source>
        <dbReference type="SAM" id="MobiDB-lite"/>
    </source>
</evidence>
<feature type="region of interest" description="Disordered" evidence="1">
    <location>
        <begin position="317"/>
        <end position="356"/>
    </location>
</feature>
<feature type="region of interest" description="Disordered" evidence="1">
    <location>
        <begin position="269"/>
        <end position="297"/>
    </location>
</feature>
<keyword evidence="3" id="KW-1185">Reference proteome</keyword>
<protein>
    <submittedName>
        <fullName evidence="2">Uncharacterized protein</fullName>
    </submittedName>
</protein>
<evidence type="ECO:0000313" key="3">
    <source>
        <dbReference type="Proteomes" id="UP000266841"/>
    </source>
</evidence>